<feature type="compositionally biased region" description="Polar residues" evidence="4">
    <location>
        <begin position="48"/>
        <end position="58"/>
    </location>
</feature>
<protein>
    <recommendedName>
        <fullName evidence="5">NACHT domain-containing protein</fullName>
    </recommendedName>
</protein>
<name>A0A2T3YRW9_TRIA4</name>
<organism evidence="6 7">
    <name type="scientific">Trichoderma asperellum (strain ATCC 204424 / CBS 433.97 / NBRC 101777)</name>
    <dbReference type="NCBI Taxonomy" id="1042311"/>
    <lineage>
        <taxon>Eukaryota</taxon>
        <taxon>Fungi</taxon>
        <taxon>Dikarya</taxon>
        <taxon>Ascomycota</taxon>
        <taxon>Pezizomycotina</taxon>
        <taxon>Sordariomycetes</taxon>
        <taxon>Hypocreomycetidae</taxon>
        <taxon>Hypocreales</taxon>
        <taxon>Hypocreaceae</taxon>
        <taxon>Trichoderma</taxon>
    </lineage>
</organism>
<feature type="repeat" description="WD" evidence="3">
    <location>
        <begin position="1056"/>
        <end position="1097"/>
    </location>
</feature>
<dbReference type="EMBL" id="KZ679277">
    <property type="protein sequence ID" value="PTB35321.1"/>
    <property type="molecule type" value="Genomic_DNA"/>
</dbReference>
<dbReference type="OrthoDB" id="4895690at2759"/>
<feature type="repeat" description="WD" evidence="3">
    <location>
        <begin position="1140"/>
        <end position="1181"/>
    </location>
</feature>
<keyword evidence="7" id="KW-1185">Reference proteome</keyword>
<dbReference type="STRING" id="1042311.A0A2T3YRW9"/>
<dbReference type="Gene3D" id="3.40.50.300">
    <property type="entry name" value="P-loop containing nucleotide triphosphate hydrolases"/>
    <property type="match status" value="1"/>
</dbReference>
<keyword evidence="2" id="KW-0677">Repeat</keyword>
<dbReference type="GO" id="GO:0035097">
    <property type="term" value="C:histone methyltransferase complex"/>
    <property type="evidence" value="ECO:0007669"/>
    <property type="project" value="UniProtKB-ARBA"/>
</dbReference>
<feature type="repeat" description="WD" evidence="3">
    <location>
        <begin position="1182"/>
        <end position="1223"/>
    </location>
</feature>
<feature type="repeat" description="WD" evidence="3">
    <location>
        <begin position="972"/>
        <end position="1013"/>
    </location>
</feature>
<dbReference type="SMART" id="SM00320">
    <property type="entry name" value="WD40"/>
    <property type="match status" value="11"/>
</dbReference>
<dbReference type="PROSITE" id="PS50082">
    <property type="entry name" value="WD_REPEATS_2"/>
    <property type="match status" value="9"/>
</dbReference>
<feature type="compositionally biased region" description="Polar residues" evidence="4">
    <location>
        <begin position="18"/>
        <end position="38"/>
    </location>
</feature>
<feature type="domain" description="NACHT" evidence="5">
    <location>
        <begin position="458"/>
        <end position="605"/>
    </location>
</feature>
<feature type="region of interest" description="Disordered" evidence="4">
    <location>
        <begin position="16"/>
        <end position="58"/>
    </location>
</feature>
<evidence type="ECO:0000256" key="4">
    <source>
        <dbReference type="SAM" id="MobiDB-lite"/>
    </source>
</evidence>
<dbReference type="PROSITE" id="PS50294">
    <property type="entry name" value="WD_REPEATS_REGION"/>
    <property type="match status" value="9"/>
</dbReference>
<dbReference type="PANTHER" id="PTHR19848:SF8">
    <property type="entry name" value="F-BOX AND WD REPEAT DOMAIN CONTAINING 7"/>
    <property type="match status" value="1"/>
</dbReference>
<feature type="repeat" description="WD" evidence="3">
    <location>
        <begin position="1224"/>
        <end position="1265"/>
    </location>
</feature>
<dbReference type="PROSITE" id="PS50837">
    <property type="entry name" value="NACHT"/>
    <property type="match status" value="1"/>
</dbReference>
<dbReference type="InterPro" id="IPR056884">
    <property type="entry name" value="NPHP3-like_N"/>
</dbReference>
<evidence type="ECO:0000256" key="1">
    <source>
        <dbReference type="ARBA" id="ARBA00022574"/>
    </source>
</evidence>
<dbReference type="InterPro" id="IPR007111">
    <property type="entry name" value="NACHT_NTPase"/>
</dbReference>
<dbReference type="InterPro" id="IPR015943">
    <property type="entry name" value="WD40/YVTN_repeat-like_dom_sf"/>
</dbReference>
<feature type="repeat" description="WD" evidence="3">
    <location>
        <begin position="1314"/>
        <end position="1348"/>
    </location>
</feature>
<dbReference type="PANTHER" id="PTHR19848">
    <property type="entry name" value="WD40 REPEAT PROTEIN"/>
    <property type="match status" value="1"/>
</dbReference>
<dbReference type="Proteomes" id="UP000240493">
    <property type="component" value="Unassembled WGS sequence"/>
</dbReference>
<dbReference type="SUPFAM" id="SSF50978">
    <property type="entry name" value="WD40 repeat-like"/>
    <property type="match status" value="1"/>
</dbReference>
<dbReference type="Pfam" id="PF17100">
    <property type="entry name" value="NACHT_N"/>
    <property type="match status" value="1"/>
</dbReference>
<accession>A0A2T3YRW9</accession>
<dbReference type="FunFam" id="2.130.10.10:FF:000228">
    <property type="entry name" value="COMPASS-like H3K4 histone methylase component WDR5A"/>
    <property type="match status" value="1"/>
</dbReference>
<sequence>MGKHREKVLGFLRHRRVSTSSVPTRASSTDGTEASSDLTELHIPPTSLPVNEVTTGLSSTEPHFTTTAAQVVPDATLSCATETDVPSIILHITEPSAEANPGSTERQLATEFTEEQTPGLSISQRLWNAAYDSLEGNKDTAKLAKSYAKTLTKILKAEKDFGVSVSEDDISTELKDPIKRQEYMKKLVNEGQKKAATSSKILSTVGDVAQFIISAKGMIDAAIQNIPQAALPWAGVCMGLQILLNPVKATKANLTGIAHVTSRMSWYCALTEHLLNKENIATGNQSFAVVMETLEKEIIALYRALILYQITSANSYYRNQSTVFLRGLANLDDWDSIFESVKKAEATVEQMSVQYHREYEKSSLRQLVNSGREMETRLGDIHLELQKFIAQQKEARMDDKDTECLRDLFVADPSYDMERIENKKDKLLDDAFRWILGTTQFAAFTNWANDEPDLPPCQLLWIKGPAGTGKTMLLIGIVRELINHSAALAPNVSYFFCQGTDNARNSATAVLRSLIWMLVVQQPHLISHLHAKYKYSGHSLFTDSNAYFALCDVFEGMLKDSRLSRAYLIIDALDECSEDLNNLMQLISTSISVCKKVKWLVTSRPEVELNNPILAGALVELDAQSLEDPVNAYINHKLSALRNRRGYSEDILAKISSEIRQRAANIFLWVALVFKQLDGVHGWDAIETIEGIPAGLSELYDHMMIRIEKLSDKQYCKDILVASSLAYRPLSLPELSVLAGLPTKVHLQTIIEECGSFLTINGGTAYLIHQSAKDYLTKNYDSKLRSGGVAQGHTDIYKRSIAAISKLQKNIYSLPDFGFRPKDAQPPDPDPLAPMRYSCLFWADHLCDASKPRNELEDDEVVWSFLKDHILHWLESLSLLGRLPDSVRSIRKLLQELQSSISPRLSRFLKDTETFILSYGSIIDRAPLQAYGSALVFSPRLSEVKKQQWKERLLFIKDIHGIKDRDVHLQTLEGHSEVVTAVAFSPDGKTLASASNDWTVRLWDAAIGTLQQTLKGHNGPVLAITFSPDGKILASALINGMVQLWDAATGALQLTLKGHSDEVNAITFSPDGKTLASASDDGTVRLWDAVTGALQQTLEGHSQAVIAVTFSPDGKTLASASNDGTVRLWDAVIRALQQTLEGHNGPVWAITFSPDGKTLASASNDGTVWLWDAVTRALQQTLEGHSQAIRAIAFSPDGKTLASASDDWTVRLWDITIGALQQTLEGYNRWGRVIVFSPDGKILASALKNGTVQLWDSATGALQQTLEGHSHWVSAITFSPDGKTLASASFDRTVRLWDAITGALQQALKGYEWVSAIAFSPDGKTLALALSDGTVRLWDAITGALQQTLEGHKWVSAIAFSPDSKTLALALIDGTVWLCDSATGALQQMLEGHRRVSAIAFSPDGQFLETSYGYIRISSHSDIQTPYNPSDNTVFITDEWITKDGKYLLWLPIDYRTIHVAIHGNILAFGLESGRVIFLRFNF</sequence>
<dbReference type="Pfam" id="PF24883">
    <property type="entry name" value="NPHP3_N"/>
    <property type="match status" value="1"/>
</dbReference>
<dbReference type="CDD" id="cd00200">
    <property type="entry name" value="WD40"/>
    <property type="match status" value="2"/>
</dbReference>
<evidence type="ECO:0000313" key="7">
    <source>
        <dbReference type="Proteomes" id="UP000240493"/>
    </source>
</evidence>
<dbReference type="PROSITE" id="PS00678">
    <property type="entry name" value="WD_REPEATS_1"/>
    <property type="match status" value="2"/>
</dbReference>
<dbReference type="InterPro" id="IPR027417">
    <property type="entry name" value="P-loop_NTPase"/>
</dbReference>
<feature type="repeat" description="WD" evidence="3">
    <location>
        <begin position="1266"/>
        <end position="1307"/>
    </location>
</feature>
<dbReference type="InterPro" id="IPR019775">
    <property type="entry name" value="WD40_repeat_CS"/>
</dbReference>
<reference evidence="6 7" key="1">
    <citation type="submission" date="2016-07" db="EMBL/GenBank/DDBJ databases">
        <title>Multiple horizontal gene transfer events from other fungi enriched the ability of initially mycotrophic Trichoderma (Ascomycota) to feed on dead plant biomass.</title>
        <authorList>
            <consortium name="DOE Joint Genome Institute"/>
            <person name="Aerts A."/>
            <person name="Atanasova L."/>
            <person name="Chenthamara K."/>
            <person name="Zhang J."/>
            <person name="Grujic M."/>
            <person name="Henrissat B."/>
            <person name="Kuo A."/>
            <person name="Salamov A."/>
            <person name="Lipzen A."/>
            <person name="Labutti K."/>
            <person name="Barry K."/>
            <person name="Miao Y."/>
            <person name="Rahimi M.J."/>
            <person name="Shen Q."/>
            <person name="Grigoriev I.V."/>
            <person name="Kubicek C.P."/>
            <person name="Druzhinina I.S."/>
        </authorList>
    </citation>
    <scope>NUCLEOTIDE SEQUENCE [LARGE SCALE GENOMIC DNA]</scope>
    <source>
        <strain evidence="6 7">CBS 433.97</strain>
    </source>
</reference>
<evidence type="ECO:0000313" key="6">
    <source>
        <dbReference type="EMBL" id="PTB35321.1"/>
    </source>
</evidence>
<dbReference type="SUPFAM" id="SSF52540">
    <property type="entry name" value="P-loop containing nucleoside triphosphate hydrolases"/>
    <property type="match status" value="1"/>
</dbReference>
<dbReference type="PRINTS" id="PR00320">
    <property type="entry name" value="GPROTEINBRPT"/>
</dbReference>
<feature type="repeat" description="WD" evidence="3">
    <location>
        <begin position="1098"/>
        <end position="1130"/>
    </location>
</feature>
<dbReference type="InterPro" id="IPR036322">
    <property type="entry name" value="WD40_repeat_dom_sf"/>
</dbReference>
<proteinExistence type="predicted"/>
<evidence type="ECO:0000259" key="5">
    <source>
        <dbReference type="PROSITE" id="PS50837"/>
    </source>
</evidence>
<keyword evidence="1 3" id="KW-0853">WD repeat</keyword>
<evidence type="ECO:0000256" key="3">
    <source>
        <dbReference type="PROSITE-ProRule" id="PRU00221"/>
    </source>
</evidence>
<feature type="repeat" description="WD" evidence="3">
    <location>
        <begin position="1014"/>
        <end position="1055"/>
    </location>
</feature>
<dbReference type="FunFam" id="3.40.50.300:FF:001638">
    <property type="entry name" value="NACHT and WD40 domain protein"/>
    <property type="match status" value="1"/>
</dbReference>
<gene>
    <name evidence="6" type="ORF">M441DRAFT_205216</name>
</gene>
<dbReference type="InterPro" id="IPR031359">
    <property type="entry name" value="NACHT_N"/>
</dbReference>
<dbReference type="InterPro" id="IPR011047">
    <property type="entry name" value="Quinoprotein_ADH-like_sf"/>
</dbReference>
<dbReference type="SUPFAM" id="SSF50998">
    <property type="entry name" value="Quinoprotein alcohol dehydrogenase-like"/>
    <property type="match status" value="1"/>
</dbReference>
<dbReference type="Pfam" id="PF00400">
    <property type="entry name" value="WD40"/>
    <property type="match status" value="11"/>
</dbReference>
<dbReference type="Gene3D" id="2.130.10.10">
    <property type="entry name" value="YVTN repeat-like/Quinoprotein amine dehydrogenase"/>
    <property type="match status" value="4"/>
</dbReference>
<evidence type="ECO:0000256" key="2">
    <source>
        <dbReference type="ARBA" id="ARBA00022737"/>
    </source>
</evidence>
<dbReference type="InterPro" id="IPR001680">
    <property type="entry name" value="WD40_rpt"/>
</dbReference>
<dbReference type="InterPro" id="IPR020472">
    <property type="entry name" value="WD40_PAC1"/>
</dbReference>